<name>A0A0C9YTZ3_9AGAM</name>
<accession>A0A0C9YTZ3</accession>
<feature type="region of interest" description="Disordered" evidence="1">
    <location>
        <begin position="53"/>
        <end position="83"/>
    </location>
</feature>
<keyword evidence="3" id="KW-1185">Reference proteome</keyword>
<evidence type="ECO:0000313" key="3">
    <source>
        <dbReference type="Proteomes" id="UP000054018"/>
    </source>
</evidence>
<sequence>LDLPKSINLKLFCVSGSVSETLGSIGHRVGSPGWTRTFRSAIDSCSHSALLNRRRSEAHSSRSSPERQERSTGWPQCSSKRIGLRQGGGRFWLASSAGTSSVSAASVGASVVSFSLSMSTAISSGIDNAASSTGT</sequence>
<dbReference type="HOGENOM" id="CLU_1890770_0_0_1"/>
<organism evidence="2 3">
    <name type="scientific">Pisolithus microcarpus 441</name>
    <dbReference type="NCBI Taxonomy" id="765257"/>
    <lineage>
        <taxon>Eukaryota</taxon>
        <taxon>Fungi</taxon>
        <taxon>Dikarya</taxon>
        <taxon>Basidiomycota</taxon>
        <taxon>Agaricomycotina</taxon>
        <taxon>Agaricomycetes</taxon>
        <taxon>Agaricomycetidae</taxon>
        <taxon>Boletales</taxon>
        <taxon>Sclerodermatineae</taxon>
        <taxon>Pisolithaceae</taxon>
        <taxon>Pisolithus</taxon>
    </lineage>
</organism>
<reference evidence="3" key="2">
    <citation type="submission" date="2015-01" db="EMBL/GenBank/DDBJ databases">
        <title>Evolutionary Origins and Diversification of the Mycorrhizal Mutualists.</title>
        <authorList>
            <consortium name="DOE Joint Genome Institute"/>
            <consortium name="Mycorrhizal Genomics Consortium"/>
            <person name="Kohler A."/>
            <person name="Kuo A."/>
            <person name="Nagy L.G."/>
            <person name="Floudas D."/>
            <person name="Copeland A."/>
            <person name="Barry K.W."/>
            <person name="Cichocki N."/>
            <person name="Veneault-Fourrey C."/>
            <person name="LaButti K."/>
            <person name="Lindquist E.A."/>
            <person name="Lipzen A."/>
            <person name="Lundell T."/>
            <person name="Morin E."/>
            <person name="Murat C."/>
            <person name="Riley R."/>
            <person name="Ohm R."/>
            <person name="Sun H."/>
            <person name="Tunlid A."/>
            <person name="Henrissat B."/>
            <person name="Grigoriev I.V."/>
            <person name="Hibbett D.S."/>
            <person name="Martin F."/>
        </authorList>
    </citation>
    <scope>NUCLEOTIDE SEQUENCE [LARGE SCALE GENOMIC DNA]</scope>
    <source>
        <strain evidence="3">441</strain>
    </source>
</reference>
<gene>
    <name evidence="2" type="ORF">PISMIDRAFT_644067</name>
</gene>
<evidence type="ECO:0000313" key="2">
    <source>
        <dbReference type="EMBL" id="KIK13762.1"/>
    </source>
</evidence>
<protein>
    <submittedName>
        <fullName evidence="2">Uncharacterized protein</fullName>
    </submittedName>
</protein>
<dbReference type="EMBL" id="KN833976">
    <property type="protein sequence ID" value="KIK13762.1"/>
    <property type="molecule type" value="Genomic_DNA"/>
</dbReference>
<dbReference type="AlphaFoldDB" id="A0A0C9YTZ3"/>
<feature type="non-terminal residue" evidence="2">
    <location>
        <position position="1"/>
    </location>
</feature>
<evidence type="ECO:0000256" key="1">
    <source>
        <dbReference type="SAM" id="MobiDB-lite"/>
    </source>
</evidence>
<proteinExistence type="predicted"/>
<dbReference type="Proteomes" id="UP000054018">
    <property type="component" value="Unassembled WGS sequence"/>
</dbReference>
<reference evidence="2 3" key="1">
    <citation type="submission" date="2014-04" db="EMBL/GenBank/DDBJ databases">
        <authorList>
            <consortium name="DOE Joint Genome Institute"/>
            <person name="Kuo A."/>
            <person name="Kohler A."/>
            <person name="Costa M.D."/>
            <person name="Nagy L.G."/>
            <person name="Floudas D."/>
            <person name="Copeland A."/>
            <person name="Barry K.W."/>
            <person name="Cichocki N."/>
            <person name="Veneault-Fourrey C."/>
            <person name="LaButti K."/>
            <person name="Lindquist E.A."/>
            <person name="Lipzen A."/>
            <person name="Lundell T."/>
            <person name="Morin E."/>
            <person name="Murat C."/>
            <person name="Sun H."/>
            <person name="Tunlid A."/>
            <person name="Henrissat B."/>
            <person name="Grigoriev I.V."/>
            <person name="Hibbett D.S."/>
            <person name="Martin F."/>
            <person name="Nordberg H.P."/>
            <person name="Cantor M.N."/>
            <person name="Hua S.X."/>
        </authorList>
    </citation>
    <scope>NUCLEOTIDE SEQUENCE [LARGE SCALE GENOMIC DNA]</scope>
    <source>
        <strain evidence="2 3">441</strain>
    </source>
</reference>
<feature type="compositionally biased region" description="Basic and acidic residues" evidence="1">
    <location>
        <begin position="54"/>
        <end position="70"/>
    </location>
</feature>